<dbReference type="PANTHER" id="PTHR24421:SF62">
    <property type="entry name" value="SENSORY TRANSDUCTION HISTIDINE KINASE"/>
    <property type="match status" value="1"/>
</dbReference>
<dbReference type="CDD" id="cd16917">
    <property type="entry name" value="HATPase_UhpB-NarQ-NarX-like"/>
    <property type="match status" value="1"/>
</dbReference>
<dbReference type="SMART" id="SM00387">
    <property type="entry name" value="HATPase_c"/>
    <property type="match status" value="1"/>
</dbReference>
<dbReference type="Proteomes" id="UP001620409">
    <property type="component" value="Unassembled WGS sequence"/>
</dbReference>
<dbReference type="GO" id="GO:0016301">
    <property type="term" value="F:kinase activity"/>
    <property type="evidence" value="ECO:0007669"/>
    <property type="project" value="UniProtKB-KW"/>
</dbReference>
<dbReference type="InterPro" id="IPR036890">
    <property type="entry name" value="HATPase_C_sf"/>
</dbReference>
<proteinExistence type="predicted"/>
<dbReference type="PANTHER" id="PTHR24421">
    <property type="entry name" value="NITRATE/NITRITE SENSOR PROTEIN NARX-RELATED"/>
    <property type="match status" value="1"/>
</dbReference>
<keyword evidence="4" id="KW-0812">Transmembrane</keyword>
<evidence type="ECO:0000313" key="7">
    <source>
        <dbReference type="Proteomes" id="UP001620409"/>
    </source>
</evidence>
<evidence type="ECO:0000256" key="1">
    <source>
        <dbReference type="ARBA" id="ARBA00022679"/>
    </source>
</evidence>
<feature type="transmembrane region" description="Helical" evidence="4">
    <location>
        <begin position="13"/>
        <end position="32"/>
    </location>
</feature>
<dbReference type="Pfam" id="PF02518">
    <property type="entry name" value="HATPase_c"/>
    <property type="match status" value="1"/>
</dbReference>
<keyword evidence="7" id="KW-1185">Reference proteome</keyword>
<feature type="domain" description="Histidine kinase/HSP90-like ATPase" evidence="5">
    <location>
        <begin position="153"/>
        <end position="250"/>
    </location>
</feature>
<evidence type="ECO:0000313" key="6">
    <source>
        <dbReference type="EMBL" id="MFK2854713.1"/>
    </source>
</evidence>
<keyword evidence="4" id="KW-0472">Membrane</keyword>
<dbReference type="Gene3D" id="3.30.565.10">
    <property type="entry name" value="Histidine kinase-like ATPase, C-terminal domain"/>
    <property type="match status" value="1"/>
</dbReference>
<gene>
    <name evidence="6" type="ORF">ISP18_08945</name>
</gene>
<keyword evidence="1" id="KW-0808">Transferase</keyword>
<protein>
    <submittedName>
        <fullName evidence="6">Sensor histidine kinase</fullName>
    </submittedName>
</protein>
<dbReference type="EMBL" id="JADIKI010000022">
    <property type="protein sequence ID" value="MFK2854713.1"/>
    <property type="molecule type" value="Genomic_DNA"/>
</dbReference>
<organism evidence="6 7">
    <name type="scientific">Dyella humi</name>
    <dbReference type="NCBI Taxonomy" id="1770547"/>
    <lineage>
        <taxon>Bacteria</taxon>
        <taxon>Pseudomonadati</taxon>
        <taxon>Pseudomonadota</taxon>
        <taxon>Gammaproteobacteria</taxon>
        <taxon>Lysobacterales</taxon>
        <taxon>Rhodanobacteraceae</taxon>
        <taxon>Dyella</taxon>
    </lineage>
</organism>
<accession>A0ABW8IIU6</accession>
<evidence type="ECO:0000259" key="5">
    <source>
        <dbReference type="SMART" id="SM00387"/>
    </source>
</evidence>
<keyword evidence="3" id="KW-0902">Two-component regulatory system</keyword>
<keyword evidence="2 6" id="KW-0418">Kinase</keyword>
<dbReference type="RefSeq" id="WP_380009728.1">
    <property type="nucleotide sequence ID" value="NZ_JADIKI010000022.1"/>
</dbReference>
<dbReference type="InterPro" id="IPR003594">
    <property type="entry name" value="HATPase_dom"/>
</dbReference>
<dbReference type="Pfam" id="PF07730">
    <property type="entry name" value="HisKA_3"/>
    <property type="match status" value="1"/>
</dbReference>
<dbReference type="Gene3D" id="1.20.5.1930">
    <property type="match status" value="1"/>
</dbReference>
<comment type="caution">
    <text evidence="6">The sequence shown here is derived from an EMBL/GenBank/DDBJ whole genome shotgun (WGS) entry which is preliminary data.</text>
</comment>
<keyword evidence="4" id="KW-1133">Transmembrane helix</keyword>
<sequence>MITMTPHLTTWHLIFYIVPATAVVVGLAVFRYRQMVTKLRDRLEVRHAERERIARELHDTLLQGIQGLILRFQAIAERIPEGDPIRTLIDQALTRADEVLVDGRDRVHDLRVSEGATKDLTMAFESLGGELQEDSATKFQVALRGTKRDIDPVIREEIYLIGREAILNAFRHAEAKTISVDIVFESKHFLLQVRDNGVGIDPGILKAGHKPGHWGLMGMRERAECIAGTCSISSRQGEGTTVELLVPSHIAYVIRRSARWSTLTQLLPGITKTK</sequence>
<dbReference type="SUPFAM" id="SSF55874">
    <property type="entry name" value="ATPase domain of HSP90 chaperone/DNA topoisomerase II/histidine kinase"/>
    <property type="match status" value="1"/>
</dbReference>
<dbReference type="InterPro" id="IPR050482">
    <property type="entry name" value="Sensor_HK_TwoCompSys"/>
</dbReference>
<reference evidence="6 7" key="1">
    <citation type="submission" date="2020-10" db="EMBL/GenBank/DDBJ databases">
        <title>Phylogeny of dyella-like bacteria.</title>
        <authorList>
            <person name="Fu J."/>
        </authorList>
    </citation>
    <scope>NUCLEOTIDE SEQUENCE [LARGE SCALE GENOMIC DNA]</scope>
    <source>
        <strain evidence="6 7">DHG40</strain>
    </source>
</reference>
<dbReference type="InterPro" id="IPR011712">
    <property type="entry name" value="Sig_transdc_His_kin_sub3_dim/P"/>
</dbReference>
<evidence type="ECO:0000256" key="2">
    <source>
        <dbReference type="ARBA" id="ARBA00022777"/>
    </source>
</evidence>
<evidence type="ECO:0000256" key="4">
    <source>
        <dbReference type="SAM" id="Phobius"/>
    </source>
</evidence>
<name>A0ABW8IIU6_9GAMM</name>
<evidence type="ECO:0000256" key="3">
    <source>
        <dbReference type="ARBA" id="ARBA00023012"/>
    </source>
</evidence>